<dbReference type="InterPro" id="IPR024601">
    <property type="entry name" value="Peptidase_M1_pepN_C"/>
</dbReference>
<keyword evidence="6 18" id="KW-0031">Aminopeptidase</keyword>
<dbReference type="InterPro" id="IPR042097">
    <property type="entry name" value="Aminopeptidase_N-like_N_sf"/>
</dbReference>
<dbReference type="InterPro" id="IPR014782">
    <property type="entry name" value="Peptidase_M1_dom"/>
</dbReference>
<evidence type="ECO:0000259" key="15">
    <source>
        <dbReference type="Pfam" id="PF11940"/>
    </source>
</evidence>
<evidence type="ECO:0000256" key="5">
    <source>
        <dbReference type="ARBA" id="ARBA00015611"/>
    </source>
</evidence>
<accession>A0A9X0WKW2</accession>
<evidence type="ECO:0000256" key="1">
    <source>
        <dbReference type="ARBA" id="ARBA00000098"/>
    </source>
</evidence>
<evidence type="ECO:0000256" key="6">
    <source>
        <dbReference type="ARBA" id="ARBA00022438"/>
    </source>
</evidence>
<dbReference type="InterPro" id="IPR012779">
    <property type="entry name" value="Peptidase_M1_pepN"/>
</dbReference>
<evidence type="ECO:0000259" key="16">
    <source>
        <dbReference type="Pfam" id="PF17432"/>
    </source>
</evidence>
<evidence type="ECO:0000256" key="4">
    <source>
        <dbReference type="ARBA" id="ARBA00012564"/>
    </source>
</evidence>
<dbReference type="Pfam" id="PF11940">
    <property type="entry name" value="DUF3458"/>
    <property type="match status" value="1"/>
</dbReference>
<feature type="domain" description="Peptidase M1 alanyl aminopeptidase Ig-like fold" evidence="15">
    <location>
        <begin position="450"/>
        <end position="555"/>
    </location>
</feature>
<evidence type="ECO:0000256" key="9">
    <source>
        <dbReference type="ARBA" id="ARBA00022801"/>
    </source>
</evidence>
<name>A0A9X0WKW2_9GAMM</name>
<evidence type="ECO:0000259" key="17">
    <source>
        <dbReference type="Pfam" id="PF17900"/>
    </source>
</evidence>
<dbReference type="Pfam" id="PF17432">
    <property type="entry name" value="DUF3458_C"/>
    <property type="match status" value="1"/>
</dbReference>
<feature type="domain" description="Aminopeptidase N-like N-terminal" evidence="17">
    <location>
        <begin position="104"/>
        <end position="192"/>
    </location>
</feature>
<dbReference type="InterPro" id="IPR045357">
    <property type="entry name" value="Aminopeptidase_N-like_N"/>
</dbReference>
<dbReference type="Gene3D" id="2.60.40.1730">
    <property type="entry name" value="tricorn interacting facor f3 domain"/>
    <property type="match status" value="1"/>
</dbReference>
<evidence type="ECO:0000256" key="7">
    <source>
        <dbReference type="ARBA" id="ARBA00022670"/>
    </source>
</evidence>
<dbReference type="InterPro" id="IPR038438">
    <property type="entry name" value="PepN_Ig-like_sf"/>
</dbReference>
<dbReference type="CDD" id="cd09600">
    <property type="entry name" value="M1_APN"/>
    <property type="match status" value="1"/>
</dbReference>
<comment type="similarity">
    <text evidence="3">Belongs to the peptidase M1 family.</text>
</comment>
<dbReference type="FunFam" id="2.60.40.1730:FF:000005">
    <property type="entry name" value="Aminopeptidase N"/>
    <property type="match status" value="1"/>
</dbReference>
<dbReference type="GO" id="GO:0006508">
    <property type="term" value="P:proteolysis"/>
    <property type="evidence" value="ECO:0007669"/>
    <property type="project" value="UniProtKB-UniRule"/>
</dbReference>
<gene>
    <name evidence="18" type="ORF">CKO25_15260</name>
</gene>
<comment type="caution">
    <text evidence="18">The sequence shown here is derived from an EMBL/GenBank/DDBJ whole genome shotgun (WGS) entry which is preliminary data.</text>
</comment>
<evidence type="ECO:0000256" key="8">
    <source>
        <dbReference type="ARBA" id="ARBA00022723"/>
    </source>
</evidence>
<dbReference type="Pfam" id="PF17900">
    <property type="entry name" value="Peptidase_M1_N"/>
    <property type="match status" value="1"/>
</dbReference>
<dbReference type="PANTHER" id="PTHR46322:SF1">
    <property type="entry name" value="PUROMYCIN-SENSITIVE AMINOPEPTIDASE"/>
    <property type="match status" value="1"/>
</dbReference>
<dbReference type="EC" id="3.4.11.2" evidence="4 13"/>
<feature type="domain" description="Peptidase M1 alanyl aminopeptidase C-terminal" evidence="16">
    <location>
        <begin position="560"/>
        <end position="877"/>
    </location>
</feature>
<dbReference type="PANTHER" id="PTHR46322">
    <property type="entry name" value="PUROMYCIN-SENSITIVE AMINOPEPTIDASE"/>
    <property type="match status" value="1"/>
</dbReference>
<keyword evidence="19" id="KW-1185">Reference proteome</keyword>
<keyword evidence="11" id="KW-0482">Metalloprotease</keyword>
<dbReference type="EMBL" id="NRSD01000018">
    <property type="protein sequence ID" value="MBK1645982.1"/>
    <property type="molecule type" value="Genomic_DNA"/>
</dbReference>
<dbReference type="Gene3D" id="1.25.50.10">
    <property type="entry name" value="Peptidase M1, alanyl aminopeptidase, C-terminal domain"/>
    <property type="match status" value="1"/>
</dbReference>
<dbReference type="InterPro" id="IPR035414">
    <property type="entry name" value="Peptidase_M1_pepN_Ig-like"/>
</dbReference>
<dbReference type="Gene3D" id="2.60.40.1840">
    <property type="match status" value="1"/>
</dbReference>
<evidence type="ECO:0000256" key="2">
    <source>
        <dbReference type="ARBA" id="ARBA00001947"/>
    </source>
</evidence>
<keyword evidence="10" id="KW-0862">Zinc</keyword>
<proteinExistence type="inferred from homology"/>
<keyword evidence="7" id="KW-0645">Protease</keyword>
<evidence type="ECO:0000313" key="19">
    <source>
        <dbReference type="Proteomes" id="UP001138802"/>
    </source>
</evidence>
<dbReference type="FunFam" id="2.60.40.1840:FF:000001">
    <property type="entry name" value="Aminopeptidase N"/>
    <property type="match status" value="1"/>
</dbReference>
<dbReference type="NCBIfam" id="TIGR02414">
    <property type="entry name" value="pepN_proteo"/>
    <property type="match status" value="1"/>
</dbReference>
<dbReference type="FunFam" id="3.30.2010.30:FF:000002">
    <property type="entry name" value="Putative aminopeptidase N"/>
    <property type="match status" value="1"/>
</dbReference>
<keyword evidence="9" id="KW-0378">Hydrolase</keyword>
<organism evidence="18 19">
    <name type="scientific">Thiocapsa imhoffii</name>
    <dbReference type="NCBI Taxonomy" id="382777"/>
    <lineage>
        <taxon>Bacteria</taxon>
        <taxon>Pseudomonadati</taxon>
        <taxon>Pseudomonadota</taxon>
        <taxon>Gammaproteobacteria</taxon>
        <taxon>Chromatiales</taxon>
        <taxon>Chromatiaceae</taxon>
        <taxon>Thiocapsa</taxon>
    </lineage>
</organism>
<evidence type="ECO:0000313" key="18">
    <source>
        <dbReference type="EMBL" id="MBK1645982.1"/>
    </source>
</evidence>
<dbReference type="Proteomes" id="UP001138802">
    <property type="component" value="Unassembled WGS sequence"/>
</dbReference>
<dbReference type="GO" id="GO:0016285">
    <property type="term" value="F:alanyl aminopeptidase activity"/>
    <property type="evidence" value="ECO:0007669"/>
    <property type="project" value="UniProtKB-EC"/>
</dbReference>
<dbReference type="Pfam" id="PF01433">
    <property type="entry name" value="Peptidase_M1"/>
    <property type="match status" value="1"/>
</dbReference>
<dbReference type="PRINTS" id="PR00756">
    <property type="entry name" value="ALADIPTASE"/>
</dbReference>
<comment type="cofactor">
    <cofactor evidence="2">
        <name>Zn(2+)</name>
        <dbReference type="ChEBI" id="CHEBI:29105"/>
    </cofactor>
</comment>
<comment type="function">
    <text evidence="12">Aminopeptidase N is involved in the degradation of intracellular peptides generated by protein breakdown during normal growth as well as in response to nutrient starvation.</text>
</comment>
<sequence>MYRDRPHPVRLADYRPPEFLIERVDLTFELDEQVTTVHALLEFSRNPAATRGDGSLTLDGEQLELIELKLAGQTLTPAEYQLEAEALRIHRVPDRFQLETQVRIHPNRNTALEGLYQSGPMLCTQCEAEGFRKITFFLDRPDVLSRFRTTLIADQDRFPVLLANGNLVSETRLPAGRHQVIWDDPFPKPCYLFALIGGDLSVVEDQFRTCSGRDIGLRIFVEPHNLDRCGHAMQALKKAMRWDEERFGREYDLDLYMIVAVSHFNMGAMENKGLNVFNDKFVLASPDTATDEDFQGIESVIAHEYFHNWTGNRITCRDWFQLSLKEGFTVYRDQEFSAEVGSRDVQRIADARFLRNHQFPEDAGPMAHPVRPDSYIEINNFYTPTVYNKGAELVRMQACLLGPELFRRATDRYFERHDGQAVTTDDFVRCIEEVSGRDLAQFRRWYAQAGTPYLDIEADHDATRHLYRLRIRQWTPPTPGQPVKEPLHLPFALGLLDDQGRECPVRLEGDVQDQPAGTRVLELRELETEICVLGLRTRPVPSMLRGFSAPVKLRYAFTNADLIHLMRYDRDGFCRWDAAQRLQERLLLRLTQDPTTLIPDDVVAAFRDALRDPATDPALIAELLTFPSESYLADQLDVVDVDGIHRAHRQLASHLGTHLNDDLMAAYAHNQDPAPTEVTPRAIGRRRLKNRALALLMAVDGAKVFNLCQTQFETADNMTDTLAALRLLVDHGGAAGDAPLQRFYERWSQVPLVIDKWFSVQASSCREGTVERVRGLMAHPDFSLRNPNRVRSLIGALCHANSVQFHAADGSGYRLLSDVVLELDPLNPQIAARLLKPILSWRRYDAGRQAQMRRELARVLETGELSADVYEVASKALDTVPEQAESS</sequence>
<dbReference type="SUPFAM" id="SSF55486">
    <property type="entry name" value="Metalloproteases ('zincins'), catalytic domain"/>
    <property type="match status" value="1"/>
</dbReference>
<protein>
    <recommendedName>
        <fullName evidence="5 13">Aminopeptidase N</fullName>
        <ecNumber evidence="4 13">3.4.11.2</ecNumber>
    </recommendedName>
</protein>
<dbReference type="GO" id="GO:0008270">
    <property type="term" value="F:zinc ion binding"/>
    <property type="evidence" value="ECO:0007669"/>
    <property type="project" value="InterPro"/>
</dbReference>
<dbReference type="SUPFAM" id="SSF63737">
    <property type="entry name" value="Leukotriene A4 hydrolase N-terminal domain"/>
    <property type="match status" value="1"/>
</dbReference>
<evidence type="ECO:0000256" key="13">
    <source>
        <dbReference type="NCBIfam" id="TIGR02414"/>
    </source>
</evidence>
<dbReference type="InterPro" id="IPR037144">
    <property type="entry name" value="Peptidase_M1_pepN_C_sf"/>
</dbReference>
<dbReference type="AlphaFoldDB" id="A0A9X0WKW2"/>
<comment type="catalytic activity">
    <reaction evidence="1">
        <text>Release of an N-terminal amino acid, Xaa-|-Yaa- from a peptide, amide or arylamide. Xaa is preferably Ala, but may be most amino acids including Pro (slow action). When a terminal hydrophobic residue is followed by a prolyl residue, the two may be released as an intact Xaa-Pro dipeptide.</text>
        <dbReference type="EC" id="3.4.11.2"/>
    </reaction>
</comment>
<evidence type="ECO:0000256" key="3">
    <source>
        <dbReference type="ARBA" id="ARBA00010136"/>
    </source>
</evidence>
<dbReference type="GO" id="GO:0008237">
    <property type="term" value="F:metallopeptidase activity"/>
    <property type="evidence" value="ECO:0007669"/>
    <property type="project" value="UniProtKB-UniRule"/>
</dbReference>
<evidence type="ECO:0000256" key="10">
    <source>
        <dbReference type="ARBA" id="ARBA00022833"/>
    </source>
</evidence>
<evidence type="ECO:0000256" key="12">
    <source>
        <dbReference type="ARBA" id="ARBA00059739"/>
    </source>
</evidence>
<dbReference type="Gene3D" id="3.30.2010.30">
    <property type="match status" value="1"/>
</dbReference>
<dbReference type="InterPro" id="IPR027268">
    <property type="entry name" value="Peptidase_M4/M1_CTD_sf"/>
</dbReference>
<keyword evidence="8" id="KW-0479">Metal-binding</keyword>
<dbReference type="RefSeq" id="WP_200388798.1">
    <property type="nucleotide sequence ID" value="NZ_NRSD01000018.1"/>
</dbReference>
<dbReference type="Gene3D" id="1.10.390.10">
    <property type="entry name" value="Neutral Protease Domain 2"/>
    <property type="match status" value="1"/>
</dbReference>
<reference evidence="18 19" key="1">
    <citation type="journal article" date="2020" name="Microorganisms">
        <title>Osmotic Adaptation and Compatible Solute Biosynthesis of Phototrophic Bacteria as Revealed from Genome Analyses.</title>
        <authorList>
            <person name="Imhoff J.F."/>
            <person name="Rahn T."/>
            <person name="Kunzel S."/>
            <person name="Keller A."/>
            <person name="Neulinger S.C."/>
        </authorList>
    </citation>
    <scope>NUCLEOTIDE SEQUENCE [LARGE SCALE GENOMIC DNA]</scope>
    <source>
        <strain evidence="18 19">DSM 21303</strain>
    </source>
</reference>
<feature type="domain" description="Peptidase M1 membrane alanine aminopeptidase" evidence="14">
    <location>
        <begin position="232"/>
        <end position="445"/>
    </location>
</feature>
<evidence type="ECO:0000256" key="11">
    <source>
        <dbReference type="ARBA" id="ARBA00023049"/>
    </source>
</evidence>
<dbReference type="InterPro" id="IPR001930">
    <property type="entry name" value="Peptidase_M1"/>
</dbReference>
<evidence type="ECO:0000259" key="14">
    <source>
        <dbReference type="Pfam" id="PF01433"/>
    </source>
</evidence>